<proteinExistence type="predicted"/>
<evidence type="ECO:0000313" key="1">
    <source>
        <dbReference type="EMBL" id="KAK5090027.1"/>
    </source>
</evidence>
<comment type="caution">
    <text evidence="1">The sequence shown here is derived from an EMBL/GenBank/DDBJ whole genome shotgun (WGS) entry which is preliminary data.</text>
</comment>
<name>A0AAN7Y968_9EURO</name>
<reference evidence="1 2" key="1">
    <citation type="submission" date="2023-08" db="EMBL/GenBank/DDBJ databases">
        <title>Black Yeasts Isolated from many extreme environments.</title>
        <authorList>
            <person name="Coleine C."/>
            <person name="Stajich J.E."/>
            <person name="Selbmann L."/>
        </authorList>
    </citation>
    <scope>NUCLEOTIDE SEQUENCE [LARGE SCALE GENOMIC DNA]</scope>
    <source>
        <strain evidence="1 2">CCFEE 5910</strain>
    </source>
</reference>
<dbReference type="Proteomes" id="UP001309876">
    <property type="component" value="Unassembled WGS sequence"/>
</dbReference>
<accession>A0AAN7Y968</accession>
<evidence type="ECO:0000313" key="2">
    <source>
        <dbReference type="Proteomes" id="UP001309876"/>
    </source>
</evidence>
<organism evidence="1 2">
    <name type="scientific">Lithohypha guttulata</name>
    <dbReference type="NCBI Taxonomy" id="1690604"/>
    <lineage>
        <taxon>Eukaryota</taxon>
        <taxon>Fungi</taxon>
        <taxon>Dikarya</taxon>
        <taxon>Ascomycota</taxon>
        <taxon>Pezizomycotina</taxon>
        <taxon>Eurotiomycetes</taxon>
        <taxon>Chaetothyriomycetidae</taxon>
        <taxon>Chaetothyriales</taxon>
        <taxon>Trichomeriaceae</taxon>
        <taxon>Lithohypha</taxon>
    </lineage>
</organism>
<gene>
    <name evidence="1" type="ORF">LTR05_000196</name>
</gene>
<sequence length="247" mass="26299">MPTGTELWLPKKISGDNVQFMKARTASNQVKDTIDLKCCMHGLIPICVSDDSSACGLAEKALEVRQEENLCCYRVLETFDCYVCEKATAVDGAIQARAQNEDGDCCILWPGRYFSCAAGICPKGFTSTTITLPHPAAATAAVGARTLSNINLEAEKAVAAATFETVVEECHCIWFGVFVCTGCGKVDVTNTAIEAPTPVGVARRQQTYDFHLTCNGRYDVVAGKHQCKSSLIAGDACLSSCSCDGAG</sequence>
<dbReference type="EMBL" id="JAVRRJ010000001">
    <property type="protein sequence ID" value="KAK5090027.1"/>
    <property type="molecule type" value="Genomic_DNA"/>
</dbReference>
<dbReference type="AlphaFoldDB" id="A0AAN7Y968"/>
<protein>
    <submittedName>
        <fullName evidence="1">Uncharacterized protein</fullName>
    </submittedName>
</protein>
<keyword evidence="2" id="KW-1185">Reference proteome</keyword>